<evidence type="ECO:0000313" key="2">
    <source>
        <dbReference type="EMBL" id="AAO28407.1"/>
    </source>
</evidence>
<accession>Q87DZ5</accession>
<name>Q87DZ5_XYLFT</name>
<dbReference type="AlphaFoldDB" id="Q87DZ5"/>
<gene>
    <name evidence="2" type="primary">phaF</name>
    <name evidence="2" type="ordered locus">PD_0534</name>
</gene>
<keyword evidence="3" id="KW-1185">Reference proteome</keyword>
<evidence type="ECO:0000256" key="1">
    <source>
        <dbReference type="SAM" id="MobiDB-lite"/>
    </source>
</evidence>
<dbReference type="PANTHER" id="PTHR38664:SF1">
    <property type="entry name" value="SLR0058 PROTEIN"/>
    <property type="match status" value="1"/>
</dbReference>
<dbReference type="Proteomes" id="UP000002516">
    <property type="component" value="Chromosome"/>
</dbReference>
<evidence type="ECO:0000313" key="3">
    <source>
        <dbReference type="Proteomes" id="UP000002516"/>
    </source>
</evidence>
<sequence>MRRAAMIPTNHHNEHASRKDPNEQTNDHDNEEFTQRLGKSAERVWLAGIGALGRVQSEGARFFEALVNEGEEIKQRRRESSLHSAESIREHVEVKLEETWENTQRNWRRMNQLFDERIQDILHTLKIPTREEIEALRHEIEILRNELHELRNEKKTRNPSPSTPKSNKSHTED</sequence>
<dbReference type="EMBL" id="AE009442">
    <property type="protein sequence ID" value="AAO28407.1"/>
    <property type="molecule type" value="Genomic_DNA"/>
</dbReference>
<proteinExistence type="predicted"/>
<dbReference type="HOGENOM" id="CLU_113343_1_0_6"/>
<reference evidence="2 3" key="1">
    <citation type="journal article" date="2003" name="J. Bacteriol.">
        <title>Comparative analyses of the complete genome sequences of Pierce's disease and citrus variegated chlorosis strains of Xylella fastidiosa.</title>
        <authorList>
            <person name="Van Sluys M.A."/>
            <person name="de Oliveira M.C."/>
            <person name="Monteiro-Vitorello C.B."/>
            <person name="Miyaki C.Y."/>
            <person name="Furlan L.R."/>
            <person name="Camargo L.E."/>
            <person name="da Silva A.C."/>
            <person name="Moon D.H."/>
            <person name="Takita M.A."/>
            <person name="Lemos E.G."/>
            <person name="Machado M.A."/>
            <person name="Ferro M.I."/>
            <person name="da Silva F.R."/>
            <person name="Goldman M.H."/>
            <person name="Goldman G.H."/>
            <person name="Lemos M.V."/>
            <person name="El-Dorry H."/>
            <person name="Tsai S.M."/>
            <person name="Carrer H."/>
            <person name="Carraro D.M."/>
            <person name="de Oliveira R.C."/>
            <person name="Nunes L.R."/>
            <person name="Siqueira W.J."/>
            <person name="Coutinho L.L."/>
            <person name="Kimura E.T."/>
            <person name="Ferro E.S."/>
            <person name="Harakava R."/>
            <person name="Kuramae E.E."/>
            <person name="Marino C.L."/>
            <person name="Giglioti E."/>
            <person name="Abreu I.L."/>
            <person name="Alves L.M."/>
            <person name="do Amaral A.M."/>
            <person name="Baia G.S."/>
            <person name="Blanco S.R."/>
            <person name="Brito M.S."/>
            <person name="Cannavan F.S."/>
            <person name="Celestino A.V."/>
            <person name="da Cunha A.F."/>
            <person name="Fenille R.C."/>
            <person name="Ferro J.A."/>
            <person name="Formighieri E.F."/>
            <person name="Kishi L.T."/>
            <person name="Leoni S.G."/>
            <person name="Oliveira A.R."/>
            <person name="Rosa V.E.Jr."/>
            <person name="Sassaki F.T."/>
            <person name="Sena J.A."/>
            <person name="de Souza A.A."/>
            <person name="Truffi D."/>
            <person name="Tsukumo F."/>
            <person name="Yanai G.M."/>
            <person name="Zaros L.G."/>
            <person name="Civerolo E.L."/>
            <person name="Simpson A.J."/>
            <person name="Almeida N.F.Jr."/>
            <person name="Setubal J.C."/>
            <person name="Kitajima J.P."/>
        </authorList>
    </citation>
    <scope>NUCLEOTIDE SEQUENCE [LARGE SCALE GENOMIC DNA]</scope>
    <source>
        <strain evidence="3">Temecula1 / ATCC 700964</strain>
    </source>
</reference>
<protein>
    <submittedName>
        <fullName evidence="2">Poly(Hydroxyalcanoate) granule associated protein</fullName>
    </submittedName>
</protein>
<feature type="region of interest" description="Disordered" evidence="1">
    <location>
        <begin position="148"/>
        <end position="173"/>
    </location>
</feature>
<dbReference type="Pfam" id="PF05597">
    <property type="entry name" value="Phasin"/>
    <property type="match status" value="1"/>
</dbReference>
<feature type="region of interest" description="Disordered" evidence="1">
    <location>
        <begin position="1"/>
        <end position="36"/>
    </location>
</feature>
<dbReference type="KEGG" id="xft:PD_0534"/>
<dbReference type="InterPro" id="IPR008769">
    <property type="entry name" value="PhaF_PhaI"/>
</dbReference>
<feature type="compositionally biased region" description="Basic and acidic residues" evidence="1">
    <location>
        <begin position="11"/>
        <end position="36"/>
    </location>
</feature>
<organism evidence="2 3">
    <name type="scientific">Xylella fastidiosa (strain Temecula1 / ATCC 700964)</name>
    <dbReference type="NCBI Taxonomy" id="183190"/>
    <lineage>
        <taxon>Bacteria</taxon>
        <taxon>Pseudomonadati</taxon>
        <taxon>Pseudomonadota</taxon>
        <taxon>Gammaproteobacteria</taxon>
        <taxon>Lysobacterales</taxon>
        <taxon>Lysobacteraceae</taxon>
        <taxon>Xylella</taxon>
    </lineage>
</organism>
<dbReference type="PANTHER" id="PTHR38664">
    <property type="entry name" value="SLR0058 PROTEIN"/>
    <property type="match status" value="1"/>
</dbReference>
<dbReference type="NCBIfam" id="TIGR01837">
    <property type="entry name" value="PHA_granule_1"/>
    <property type="match status" value="1"/>
</dbReference>